<evidence type="ECO:0000313" key="1">
    <source>
        <dbReference type="EMBL" id="CAG8798113.1"/>
    </source>
</evidence>
<gene>
    <name evidence="1" type="ORF">SPELUC_LOCUS17812</name>
</gene>
<protein>
    <submittedName>
        <fullName evidence="1">3805_t:CDS:1</fullName>
    </submittedName>
</protein>
<feature type="non-terminal residue" evidence="1">
    <location>
        <position position="1"/>
    </location>
</feature>
<proteinExistence type="predicted"/>
<reference evidence="1" key="1">
    <citation type="submission" date="2021-06" db="EMBL/GenBank/DDBJ databases">
        <authorList>
            <person name="Kallberg Y."/>
            <person name="Tangrot J."/>
            <person name="Rosling A."/>
        </authorList>
    </citation>
    <scope>NUCLEOTIDE SEQUENCE</scope>
    <source>
        <strain evidence="1">28 12/20/2015</strain>
    </source>
</reference>
<organism evidence="1 2">
    <name type="scientific">Cetraspora pellucida</name>
    <dbReference type="NCBI Taxonomy" id="1433469"/>
    <lineage>
        <taxon>Eukaryota</taxon>
        <taxon>Fungi</taxon>
        <taxon>Fungi incertae sedis</taxon>
        <taxon>Mucoromycota</taxon>
        <taxon>Glomeromycotina</taxon>
        <taxon>Glomeromycetes</taxon>
        <taxon>Diversisporales</taxon>
        <taxon>Gigasporaceae</taxon>
        <taxon>Cetraspora</taxon>
    </lineage>
</organism>
<dbReference type="EMBL" id="CAJVPW010076626">
    <property type="protein sequence ID" value="CAG8798113.1"/>
    <property type="molecule type" value="Genomic_DNA"/>
</dbReference>
<name>A0ACA9RLN4_9GLOM</name>
<evidence type="ECO:0000313" key="2">
    <source>
        <dbReference type="Proteomes" id="UP000789366"/>
    </source>
</evidence>
<dbReference type="Proteomes" id="UP000789366">
    <property type="component" value="Unassembled WGS sequence"/>
</dbReference>
<sequence length="46" mass="5262">DLRIVSPSLAQEVLVWTDVLLRLSVQVSGYLCDRLRLFSWNSNIEG</sequence>
<comment type="caution">
    <text evidence="1">The sequence shown here is derived from an EMBL/GenBank/DDBJ whole genome shotgun (WGS) entry which is preliminary data.</text>
</comment>
<feature type="non-terminal residue" evidence="1">
    <location>
        <position position="46"/>
    </location>
</feature>
<keyword evidence="2" id="KW-1185">Reference proteome</keyword>
<accession>A0ACA9RLN4</accession>